<name>A0ABN9EW52_9NEOB</name>
<organism evidence="1 2">
    <name type="scientific">Staurois parvus</name>
    <dbReference type="NCBI Taxonomy" id="386267"/>
    <lineage>
        <taxon>Eukaryota</taxon>
        <taxon>Metazoa</taxon>
        <taxon>Chordata</taxon>
        <taxon>Craniata</taxon>
        <taxon>Vertebrata</taxon>
        <taxon>Euteleostomi</taxon>
        <taxon>Amphibia</taxon>
        <taxon>Batrachia</taxon>
        <taxon>Anura</taxon>
        <taxon>Neobatrachia</taxon>
        <taxon>Ranoidea</taxon>
        <taxon>Ranidae</taxon>
        <taxon>Staurois</taxon>
    </lineage>
</organism>
<protein>
    <submittedName>
        <fullName evidence="1">Uncharacterized protein</fullName>
    </submittedName>
</protein>
<keyword evidence="2" id="KW-1185">Reference proteome</keyword>
<gene>
    <name evidence="1" type="ORF">SPARVUS_LOCUS10753075</name>
</gene>
<reference evidence="1" key="1">
    <citation type="submission" date="2023-05" db="EMBL/GenBank/DDBJ databases">
        <authorList>
            <person name="Stuckert A."/>
        </authorList>
    </citation>
    <scope>NUCLEOTIDE SEQUENCE</scope>
</reference>
<evidence type="ECO:0000313" key="2">
    <source>
        <dbReference type="Proteomes" id="UP001162483"/>
    </source>
</evidence>
<proteinExistence type="predicted"/>
<sequence>MKSPPYHVIQMCSNPLHINVIQVFQSPPYHVIQVFQSPPYHVIQMFQSPPCESCDSGVPIPPPYHVISGVPIPSISCSQSPSYHVKGSIQMFQSPPSKSCDSGVPIPSISCDSGFPIPLHDHRHADGNPLQTLVCS</sequence>
<comment type="caution">
    <text evidence="1">The sequence shown here is derived from an EMBL/GenBank/DDBJ whole genome shotgun (WGS) entry which is preliminary data.</text>
</comment>
<dbReference type="Proteomes" id="UP001162483">
    <property type="component" value="Unassembled WGS sequence"/>
</dbReference>
<dbReference type="EMBL" id="CATNWA010015956">
    <property type="protein sequence ID" value="CAI9588454.1"/>
    <property type="molecule type" value="Genomic_DNA"/>
</dbReference>
<evidence type="ECO:0000313" key="1">
    <source>
        <dbReference type="EMBL" id="CAI9588454.1"/>
    </source>
</evidence>
<feature type="non-terminal residue" evidence="1">
    <location>
        <position position="136"/>
    </location>
</feature>
<accession>A0ABN9EW52</accession>